<gene>
    <name evidence="3" type="ORF">SAMN05660461_1058</name>
</gene>
<protein>
    <submittedName>
        <fullName evidence="3">Hydroxyacylglutathione hydrolase</fullName>
    </submittedName>
</protein>
<evidence type="ECO:0000259" key="2">
    <source>
        <dbReference type="PROSITE" id="PS50206"/>
    </source>
</evidence>
<dbReference type="GO" id="GO:0006749">
    <property type="term" value="P:glutathione metabolic process"/>
    <property type="evidence" value="ECO:0007669"/>
    <property type="project" value="InterPro"/>
</dbReference>
<feature type="domain" description="Rhodanese" evidence="2">
    <location>
        <begin position="275"/>
        <end position="364"/>
    </location>
</feature>
<dbReference type="Gene3D" id="3.40.250.10">
    <property type="entry name" value="Rhodanese-like domain"/>
    <property type="match status" value="2"/>
</dbReference>
<keyword evidence="3" id="KW-0378">Hydrolase</keyword>
<keyword evidence="1" id="KW-0479">Metal-binding</keyword>
<dbReference type="Pfam" id="PF00753">
    <property type="entry name" value="Lactamase_B"/>
    <property type="match status" value="1"/>
</dbReference>
<proteinExistence type="predicted"/>
<dbReference type="RefSeq" id="WP_079468351.1">
    <property type="nucleotide sequence ID" value="NZ_FUZZ01000001.1"/>
</dbReference>
<dbReference type="InterPro" id="IPR044528">
    <property type="entry name" value="POD-like_MBL-fold"/>
</dbReference>
<dbReference type="SUPFAM" id="SSF52821">
    <property type="entry name" value="Rhodanese/Cell cycle control phosphatase"/>
    <property type="match status" value="2"/>
</dbReference>
<dbReference type="FunFam" id="3.60.15.10:FF:000030">
    <property type="entry name" value="Metallo-beta-lactamase family protein"/>
    <property type="match status" value="1"/>
</dbReference>
<dbReference type="InterPro" id="IPR001279">
    <property type="entry name" value="Metallo-B-lactamas"/>
</dbReference>
<dbReference type="Gene3D" id="3.60.15.10">
    <property type="entry name" value="Ribonuclease Z/Hydroxyacylglutathione hydrolase-like"/>
    <property type="match status" value="1"/>
</dbReference>
<evidence type="ECO:0000256" key="1">
    <source>
        <dbReference type="ARBA" id="ARBA00022723"/>
    </source>
</evidence>
<dbReference type="AlphaFoldDB" id="A0A1T5NBZ8"/>
<evidence type="ECO:0000313" key="3">
    <source>
        <dbReference type="EMBL" id="SKC97957.1"/>
    </source>
</evidence>
<name>A0A1T5NBZ8_9BACT</name>
<evidence type="ECO:0000313" key="4">
    <source>
        <dbReference type="Proteomes" id="UP000190166"/>
    </source>
</evidence>
<dbReference type="InterPro" id="IPR036866">
    <property type="entry name" value="RibonucZ/Hydroxyglut_hydro"/>
</dbReference>
<reference evidence="3 4" key="1">
    <citation type="submission" date="2017-02" db="EMBL/GenBank/DDBJ databases">
        <authorList>
            <person name="Peterson S.W."/>
        </authorList>
    </citation>
    <scope>NUCLEOTIDE SEQUENCE [LARGE SCALE GENOMIC DNA]</scope>
    <source>
        <strain evidence="3 4">DSM 18108</strain>
    </source>
</reference>
<dbReference type="PANTHER" id="PTHR43084:SF1">
    <property type="entry name" value="PERSULFIDE DIOXYGENASE ETHE1, MITOCHONDRIAL"/>
    <property type="match status" value="1"/>
</dbReference>
<sequence>MYFQHIYDKSLAQGSYFIGCQKAGVAAVIDPKRDVDTYLEIAQEQKMQITHILETHIHADFLSGSRELAALTGAGIYLSDEGGPEWQYEFDHIGLRDGSRIQVGNLELTVLHTPGHTPESISFLLTDKPASEVPVMLFTGDFVFVGDVGRPDLLEKAAGMKGTEITGAHQLFASLKKFSALPGFVQVWPGHGAGSACGKALGAVPSTTTGYELIRNPAFRFEQDEEGFVQYLLADQPEPPAYFAMMKRLNKINRPLLTQVPELKEIGKDELKAALDKGYKLIDTRNKAAFAAGYIPGSINIQNNNSFNTWAGWFLDYETPFILLADPSELNGLTRKLMRIGLDNIHGYIPSVKVWEDTGGKLEKASVIAIEDFKNLYQSNGIQVVDLRGATEYSSGHIKGADHVFIGTLLNNLDKVSKDKKVVIHCQGGDRATIAYSLLAQKGYNNVLNFSDGMNKWIQEGNPVVH</sequence>
<dbReference type="SMART" id="SM00849">
    <property type="entry name" value="Lactamase_B"/>
    <property type="match status" value="1"/>
</dbReference>
<dbReference type="CDD" id="cd07724">
    <property type="entry name" value="POD-like_MBL-fold"/>
    <property type="match status" value="1"/>
</dbReference>
<dbReference type="SUPFAM" id="SSF56281">
    <property type="entry name" value="Metallo-hydrolase/oxidoreductase"/>
    <property type="match status" value="1"/>
</dbReference>
<dbReference type="EMBL" id="FUZZ01000001">
    <property type="protein sequence ID" value="SKC97957.1"/>
    <property type="molecule type" value="Genomic_DNA"/>
</dbReference>
<dbReference type="GO" id="GO:0016787">
    <property type="term" value="F:hydrolase activity"/>
    <property type="evidence" value="ECO:0007669"/>
    <property type="project" value="UniProtKB-KW"/>
</dbReference>
<organism evidence="3 4">
    <name type="scientific">Chitinophaga ginsengisegetis</name>
    <dbReference type="NCBI Taxonomy" id="393003"/>
    <lineage>
        <taxon>Bacteria</taxon>
        <taxon>Pseudomonadati</taxon>
        <taxon>Bacteroidota</taxon>
        <taxon>Chitinophagia</taxon>
        <taxon>Chitinophagales</taxon>
        <taxon>Chitinophagaceae</taxon>
        <taxon>Chitinophaga</taxon>
    </lineage>
</organism>
<accession>A0A1T5NBZ8</accession>
<dbReference type="PROSITE" id="PS50206">
    <property type="entry name" value="RHODANESE_3"/>
    <property type="match status" value="2"/>
</dbReference>
<dbReference type="Pfam" id="PF00581">
    <property type="entry name" value="Rhodanese"/>
    <property type="match status" value="2"/>
</dbReference>
<feature type="domain" description="Rhodanese" evidence="2">
    <location>
        <begin position="378"/>
        <end position="466"/>
    </location>
</feature>
<dbReference type="GO" id="GO:0046872">
    <property type="term" value="F:metal ion binding"/>
    <property type="evidence" value="ECO:0007669"/>
    <property type="project" value="UniProtKB-KW"/>
</dbReference>
<dbReference type="Proteomes" id="UP000190166">
    <property type="component" value="Unassembled WGS sequence"/>
</dbReference>
<dbReference type="InterPro" id="IPR036873">
    <property type="entry name" value="Rhodanese-like_dom_sf"/>
</dbReference>
<dbReference type="GO" id="GO:0050313">
    <property type="term" value="F:sulfur dioxygenase activity"/>
    <property type="evidence" value="ECO:0007669"/>
    <property type="project" value="InterPro"/>
</dbReference>
<dbReference type="GO" id="GO:0070813">
    <property type="term" value="P:hydrogen sulfide metabolic process"/>
    <property type="evidence" value="ECO:0007669"/>
    <property type="project" value="TreeGrafter"/>
</dbReference>
<keyword evidence="4" id="KW-1185">Reference proteome</keyword>
<dbReference type="PANTHER" id="PTHR43084">
    <property type="entry name" value="PERSULFIDE DIOXYGENASE ETHE1"/>
    <property type="match status" value="1"/>
</dbReference>
<dbReference type="CDD" id="cd00158">
    <property type="entry name" value="RHOD"/>
    <property type="match status" value="1"/>
</dbReference>
<dbReference type="SMART" id="SM00450">
    <property type="entry name" value="RHOD"/>
    <property type="match status" value="2"/>
</dbReference>
<dbReference type="InterPro" id="IPR001763">
    <property type="entry name" value="Rhodanese-like_dom"/>
</dbReference>
<dbReference type="InterPro" id="IPR051682">
    <property type="entry name" value="Mito_Persulfide_Diox"/>
</dbReference>
<dbReference type="STRING" id="393003.SAMN05660461_1058"/>